<evidence type="ECO:0000256" key="7">
    <source>
        <dbReference type="ARBA" id="ARBA00022741"/>
    </source>
</evidence>
<keyword evidence="9" id="KW-0931">ER-Golgi transport</keyword>
<keyword evidence="8" id="KW-0256">Endoplasmic reticulum</keyword>
<accession>A0A061SGN0</accession>
<proteinExistence type="inferred from homology"/>
<evidence type="ECO:0000256" key="14">
    <source>
        <dbReference type="SAM" id="Phobius"/>
    </source>
</evidence>
<comment type="subcellular location">
    <subcellularLocation>
        <location evidence="1">Endoplasmic reticulum membrane</location>
        <topology evidence="1">Single-pass membrane protein</topology>
    </subcellularLocation>
</comment>
<name>A0A061SGN0_9CHLO</name>
<evidence type="ECO:0000256" key="9">
    <source>
        <dbReference type="ARBA" id="ARBA00022892"/>
    </source>
</evidence>
<organism evidence="15">
    <name type="scientific">Tetraselmis sp. GSL018</name>
    <dbReference type="NCBI Taxonomy" id="582737"/>
    <lineage>
        <taxon>Eukaryota</taxon>
        <taxon>Viridiplantae</taxon>
        <taxon>Chlorophyta</taxon>
        <taxon>core chlorophytes</taxon>
        <taxon>Chlorodendrophyceae</taxon>
        <taxon>Chlorodendrales</taxon>
        <taxon>Chlorodendraceae</taxon>
        <taxon>Tetraselmis</taxon>
    </lineage>
</organism>
<keyword evidence="5 14" id="KW-0812">Transmembrane</keyword>
<keyword evidence="6" id="KW-0449">Lipoprotein</keyword>
<dbReference type="Gene3D" id="3.40.50.300">
    <property type="entry name" value="P-loop containing nucleotide triphosphate hydrolases"/>
    <property type="match status" value="1"/>
</dbReference>
<gene>
    <name evidence="15" type="primary">SRP102</name>
    <name evidence="15" type="ORF">TSPGSL018_6287</name>
</gene>
<dbReference type="GO" id="GO:0005789">
    <property type="term" value="C:endoplasmic reticulum membrane"/>
    <property type="evidence" value="ECO:0007669"/>
    <property type="project" value="UniProtKB-SubCell"/>
</dbReference>
<dbReference type="InterPro" id="IPR019009">
    <property type="entry name" value="SRP_receptor_beta_su"/>
</dbReference>
<dbReference type="InterPro" id="IPR027417">
    <property type="entry name" value="P-loop_NTPase"/>
</dbReference>
<evidence type="ECO:0000256" key="10">
    <source>
        <dbReference type="ARBA" id="ARBA00022989"/>
    </source>
</evidence>
<evidence type="ECO:0000256" key="2">
    <source>
        <dbReference type="ARBA" id="ARBA00005619"/>
    </source>
</evidence>
<sequence length="250" mass="27202">MSVSSEELLQTILLQVQKPVALFVAVAVLSVVITGFYLLYSRGKHGNTVLILGPSGSGKTTLFHKLRDGDKFNGFVTSMETNDDSFALHSEEGMPTRPVHIVDLPGHPRLRRKLELHVSPSLRGIVFLVDSADFIPRIRDTAEYLYEVLSNPTVVRARVPLLLGCNKCDLGAKAHTVEFIKKKLEKEIESLRSTRGALQGSAENQLPLANAAEPFTFANCRNKISVAAVSALLDGAGPAESFIRSVVPAK</sequence>
<evidence type="ECO:0000256" key="3">
    <source>
        <dbReference type="ARBA" id="ARBA00010290"/>
    </source>
</evidence>
<evidence type="ECO:0000256" key="13">
    <source>
        <dbReference type="ARBA" id="ARBA00023170"/>
    </source>
</evidence>
<dbReference type="SUPFAM" id="SSF52540">
    <property type="entry name" value="P-loop containing nucleoside triphosphate hydrolases"/>
    <property type="match status" value="1"/>
</dbReference>
<dbReference type="AlphaFoldDB" id="A0A061SGN0"/>
<dbReference type="PANTHER" id="PTHR45909">
    <property type="entry name" value="ADP-RIBOSYLATION FACTOR-RELATED PROTEIN 1"/>
    <property type="match status" value="1"/>
</dbReference>
<evidence type="ECO:0000256" key="1">
    <source>
        <dbReference type="ARBA" id="ARBA00004389"/>
    </source>
</evidence>
<evidence type="ECO:0000256" key="8">
    <source>
        <dbReference type="ARBA" id="ARBA00022824"/>
    </source>
</evidence>
<evidence type="ECO:0000256" key="4">
    <source>
        <dbReference type="ARBA" id="ARBA00020256"/>
    </source>
</evidence>
<dbReference type="GO" id="GO:0043001">
    <property type="term" value="P:Golgi to plasma membrane protein transport"/>
    <property type="evidence" value="ECO:0007669"/>
    <property type="project" value="TreeGrafter"/>
</dbReference>
<keyword evidence="12 14" id="KW-0472">Membrane</keyword>
<evidence type="ECO:0000313" key="15">
    <source>
        <dbReference type="EMBL" id="JAC82184.1"/>
    </source>
</evidence>
<dbReference type="GO" id="GO:0003924">
    <property type="term" value="F:GTPase activity"/>
    <property type="evidence" value="ECO:0007669"/>
    <property type="project" value="TreeGrafter"/>
</dbReference>
<keyword evidence="7" id="KW-0547">Nucleotide-binding</keyword>
<keyword evidence="13 15" id="KW-0675">Receptor</keyword>
<dbReference type="PANTHER" id="PTHR45909:SF1">
    <property type="entry name" value="ADP-RIBOSYLATION FACTOR-RELATED PROTEIN 1"/>
    <property type="match status" value="1"/>
</dbReference>
<evidence type="ECO:0000256" key="5">
    <source>
        <dbReference type="ARBA" id="ARBA00022692"/>
    </source>
</evidence>
<evidence type="ECO:0000256" key="11">
    <source>
        <dbReference type="ARBA" id="ARBA00023134"/>
    </source>
</evidence>
<comment type="similarity">
    <text evidence="3">Belongs to the small GTPase superfamily. Arf family.</text>
</comment>
<keyword evidence="10 14" id="KW-1133">Transmembrane helix</keyword>
<keyword evidence="6" id="KW-0519">Myristate</keyword>
<feature type="transmembrane region" description="Helical" evidence="14">
    <location>
        <begin position="20"/>
        <end position="40"/>
    </location>
</feature>
<dbReference type="GO" id="GO:0005794">
    <property type="term" value="C:Golgi apparatus"/>
    <property type="evidence" value="ECO:0007669"/>
    <property type="project" value="TreeGrafter"/>
</dbReference>
<dbReference type="GO" id="GO:0005525">
    <property type="term" value="F:GTP binding"/>
    <property type="evidence" value="ECO:0007669"/>
    <property type="project" value="UniProtKB-KW"/>
</dbReference>
<keyword evidence="11" id="KW-0342">GTP-binding</keyword>
<dbReference type="CDD" id="cd04105">
    <property type="entry name" value="SR_beta"/>
    <property type="match status" value="1"/>
</dbReference>
<dbReference type="Pfam" id="PF09439">
    <property type="entry name" value="SRPRB"/>
    <property type="match status" value="1"/>
</dbReference>
<keyword evidence="9" id="KW-0813">Transport</keyword>
<dbReference type="EMBL" id="GBEZ01002913">
    <property type="protein sequence ID" value="JAC82184.1"/>
    <property type="molecule type" value="Transcribed_RNA"/>
</dbReference>
<dbReference type="InterPro" id="IPR024156">
    <property type="entry name" value="Small_GTPase_ARF"/>
</dbReference>
<dbReference type="GO" id="GO:0006886">
    <property type="term" value="P:intracellular protein transport"/>
    <property type="evidence" value="ECO:0007669"/>
    <property type="project" value="TreeGrafter"/>
</dbReference>
<protein>
    <recommendedName>
        <fullName evidence="4">Signal recognition particle receptor subunit beta</fullName>
    </recommendedName>
</protein>
<evidence type="ECO:0000256" key="6">
    <source>
        <dbReference type="ARBA" id="ARBA00022707"/>
    </source>
</evidence>
<comment type="similarity">
    <text evidence="2">Belongs to the SRP receptor beta subunit family.</text>
</comment>
<dbReference type="GO" id="GO:0034067">
    <property type="term" value="P:protein localization to Golgi apparatus"/>
    <property type="evidence" value="ECO:0007669"/>
    <property type="project" value="TreeGrafter"/>
</dbReference>
<reference evidence="15" key="1">
    <citation type="submission" date="2014-05" db="EMBL/GenBank/DDBJ databases">
        <title>The transcriptome of the halophilic microalga Tetraselmis sp. GSL018 isolated from the Great Salt Lake, Utah.</title>
        <authorList>
            <person name="Jinkerson R.E."/>
            <person name="D'Adamo S."/>
            <person name="Posewitz M.C."/>
        </authorList>
    </citation>
    <scope>NUCLEOTIDE SEQUENCE</scope>
    <source>
        <strain evidence="15">GSL018</strain>
    </source>
</reference>
<evidence type="ECO:0000256" key="12">
    <source>
        <dbReference type="ARBA" id="ARBA00023136"/>
    </source>
</evidence>